<evidence type="ECO:0000313" key="3">
    <source>
        <dbReference type="Proteomes" id="UP000094936"/>
    </source>
</evidence>
<organism evidence="2 3">
    <name type="scientific">Veronia pacifica</name>
    <dbReference type="NCBI Taxonomy" id="1080227"/>
    <lineage>
        <taxon>Bacteria</taxon>
        <taxon>Pseudomonadati</taxon>
        <taxon>Pseudomonadota</taxon>
        <taxon>Gammaproteobacteria</taxon>
        <taxon>Vibrionales</taxon>
        <taxon>Vibrionaceae</taxon>
        <taxon>Veronia</taxon>
    </lineage>
</organism>
<dbReference type="Gene3D" id="3.30.70.100">
    <property type="match status" value="1"/>
</dbReference>
<dbReference type="EMBL" id="LYBM01000055">
    <property type="protein sequence ID" value="ODA30262.1"/>
    <property type="molecule type" value="Genomic_DNA"/>
</dbReference>
<proteinExistence type="predicted"/>
<protein>
    <recommendedName>
        <fullName evidence="1">NIPSNAP domain-containing protein</fullName>
    </recommendedName>
</protein>
<accession>A0A1C3EAJ5</accession>
<sequence length="106" mass="13259">MAIVELREYKLRPGMMKKWLVWMESQILPYQISKGMKVLNTFTHEDEQGEQWFIWLREFQSMEHREEVYARTYNEWWKETMRPKVFEHIYENEVRVRLLSPQTLMD</sequence>
<dbReference type="OrthoDB" id="9809695at2"/>
<dbReference type="Pfam" id="PF07978">
    <property type="entry name" value="NIPSNAP"/>
    <property type="match status" value="1"/>
</dbReference>
<name>A0A1C3EAJ5_9GAMM</name>
<dbReference type="Proteomes" id="UP000094936">
    <property type="component" value="Unassembled WGS sequence"/>
</dbReference>
<feature type="domain" description="NIPSNAP" evidence="1">
    <location>
        <begin position="4"/>
        <end position="93"/>
    </location>
</feature>
<dbReference type="InterPro" id="IPR012577">
    <property type="entry name" value="NIPSNAP"/>
</dbReference>
<keyword evidence="3" id="KW-1185">Reference proteome</keyword>
<dbReference type="InterPro" id="IPR011008">
    <property type="entry name" value="Dimeric_a/b-barrel"/>
</dbReference>
<evidence type="ECO:0000259" key="1">
    <source>
        <dbReference type="Pfam" id="PF07978"/>
    </source>
</evidence>
<evidence type="ECO:0000313" key="2">
    <source>
        <dbReference type="EMBL" id="ODA30262.1"/>
    </source>
</evidence>
<gene>
    <name evidence="2" type="ORF">A8L45_20540</name>
</gene>
<comment type="caution">
    <text evidence="2">The sequence shown here is derived from an EMBL/GenBank/DDBJ whole genome shotgun (WGS) entry which is preliminary data.</text>
</comment>
<reference evidence="2 3" key="1">
    <citation type="submission" date="2016-05" db="EMBL/GenBank/DDBJ databases">
        <title>Genomic Taxonomy of the Vibrionaceae.</title>
        <authorList>
            <person name="Gomez-Gil B."/>
            <person name="Enciso-Ibarra J."/>
        </authorList>
    </citation>
    <scope>NUCLEOTIDE SEQUENCE [LARGE SCALE GENOMIC DNA]</scope>
    <source>
        <strain evidence="2 3">CAIM 1920</strain>
    </source>
</reference>
<dbReference type="SUPFAM" id="SSF54909">
    <property type="entry name" value="Dimeric alpha+beta barrel"/>
    <property type="match status" value="1"/>
</dbReference>
<dbReference type="AlphaFoldDB" id="A0A1C3EAJ5"/>